<evidence type="ECO:0000313" key="1">
    <source>
        <dbReference type="EMBL" id="RRG24870.1"/>
    </source>
</evidence>
<protein>
    <submittedName>
        <fullName evidence="1">SinI family restriction endonuclease</fullName>
    </submittedName>
</protein>
<organism evidence="1 2">
    <name type="scientific">Ancylomarina euxinus</name>
    <dbReference type="NCBI Taxonomy" id="2283627"/>
    <lineage>
        <taxon>Bacteria</taxon>
        <taxon>Pseudomonadati</taxon>
        <taxon>Bacteroidota</taxon>
        <taxon>Bacteroidia</taxon>
        <taxon>Marinilabiliales</taxon>
        <taxon>Marinifilaceae</taxon>
        <taxon>Ancylomarina</taxon>
    </lineage>
</organism>
<accession>A0A425Y8P4</accession>
<dbReference type="EMBL" id="QQWG01000001">
    <property type="protein sequence ID" value="RRG24870.1"/>
    <property type="molecule type" value="Genomic_DNA"/>
</dbReference>
<dbReference type="OrthoDB" id="5337216at2"/>
<name>A0A425Y8P4_9BACT</name>
<gene>
    <name evidence="1" type="ORF">DWB61_01640</name>
</gene>
<dbReference type="GO" id="GO:0009307">
    <property type="term" value="P:DNA restriction-modification system"/>
    <property type="evidence" value="ECO:0007669"/>
    <property type="project" value="InterPro"/>
</dbReference>
<keyword evidence="1" id="KW-0378">Hydrolase</keyword>
<sequence length="195" mass="22313">MSSHETWSDYIAKWTTKYINGYQNRCSERVSNPIGTKHDNILDDIIISSISKLTSSEIEQIKFAHRLSMSAENIGGALLEEYLSEELIQYKWHCCWGETLKSIDFCNENGKLLQIKNSDNSENSSSQAVRNGTAIMKWFRRHAKKGTTNWDALNTLLNITDLNKTLSEAKYKAFVKRVLVSNPDALFIEGDNVWQ</sequence>
<dbReference type="Pfam" id="PF09570">
    <property type="entry name" value="RE_SinI"/>
    <property type="match status" value="1"/>
</dbReference>
<reference evidence="1 2" key="1">
    <citation type="submission" date="2018-07" db="EMBL/GenBank/DDBJ databases">
        <title>Draft genome sequence of Ancylomarina sp. M1P.</title>
        <authorList>
            <person name="Yadav S."/>
            <person name="Villanueva L."/>
            <person name="Damste J.S.S."/>
        </authorList>
    </citation>
    <scope>NUCLEOTIDE SEQUENCE [LARGE SCALE GENOMIC DNA]</scope>
    <source>
        <strain evidence="1 2">M1P</strain>
    </source>
</reference>
<dbReference type="Proteomes" id="UP000285794">
    <property type="component" value="Unassembled WGS sequence"/>
</dbReference>
<keyword evidence="1" id="KW-0255">Endonuclease</keyword>
<proteinExistence type="predicted"/>
<dbReference type="AlphaFoldDB" id="A0A425Y8P4"/>
<dbReference type="GO" id="GO:0003677">
    <property type="term" value="F:DNA binding"/>
    <property type="evidence" value="ECO:0007669"/>
    <property type="project" value="InterPro"/>
</dbReference>
<keyword evidence="2" id="KW-1185">Reference proteome</keyword>
<evidence type="ECO:0000313" key="2">
    <source>
        <dbReference type="Proteomes" id="UP000285794"/>
    </source>
</evidence>
<comment type="caution">
    <text evidence="1">The sequence shown here is derived from an EMBL/GenBank/DDBJ whole genome shotgun (WGS) entry which is preliminary data.</text>
</comment>
<dbReference type="GO" id="GO:0009036">
    <property type="term" value="F:type II site-specific deoxyribonuclease activity"/>
    <property type="evidence" value="ECO:0007669"/>
    <property type="project" value="InterPro"/>
</dbReference>
<keyword evidence="1" id="KW-0540">Nuclease</keyword>
<dbReference type="InterPro" id="IPR019070">
    <property type="entry name" value="Restrct_endonuc_II_SinI"/>
</dbReference>